<reference evidence="2" key="1">
    <citation type="submission" date="2022-06" db="EMBL/GenBank/DDBJ databases">
        <authorList>
            <consortium name="SYNGENTA / RWTH Aachen University"/>
        </authorList>
    </citation>
    <scope>NUCLEOTIDE SEQUENCE</scope>
</reference>
<protein>
    <submittedName>
        <fullName evidence="2">Expressed protein</fullName>
    </submittedName>
</protein>
<dbReference type="AlphaFoldDB" id="A0AAV0B7Z0"/>
<comment type="caution">
    <text evidence="2">The sequence shown here is derived from an EMBL/GenBank/DDBJ whole genome shotgun (WGS) entry which is preliminary data.</text>
</comment>
<dbReference type="Proteomes" id="UP001153365">
    <property type="component" value="Unassembled WGS sequence"/>
</dbReference>
<feature type="region of interest" description="Disordered" evidence="1">
    <location>
        <begin position="107"/>
        <end position="130"/>
    </location>
</feature>
<evidence type="ECO:0000256" key="1">
    <source>
        <dbReference type="SAM" id="MobiDB-lite"/>
    </source>
</evidence>
<accession>A0AAV0B7Z0</accession>
<sequence>MDFDPNTGLAWGINPFKETSLQKYEPLFRGEQVFGTIIPNLPDDRSCFNGPLLGEQTLNLLGRASAEAYPTPSSSPIGYQSSRNDIYSTLPFDYSLSCRDLATLFQHGESSTPDDQRSEEPQSSIFCDPWIPSTPPLCSSNPSWIEEIYPSLQTPSSASLGVILEPEVIDFTAQDFEKLLESFDPVSETTIEWKPECKTPLPISITKLKETPKNNLESGNLRKPIDLPPSPDSPLKSYAKRQRKRLASKACGDCKVDEMTDAREVREDGGEDCLLSKKALRNKSKRSNCTREKNPYILEAAAESTCSTNTTATESKVPSTVVIAGSGRDTPNPLKGSPINVSSSKTVDFAQLQSKFLIPQDPSSTLGQSSTIQSFQLSKPSTIFPASKAPLLFDDSSFNSRTKASDESLNNFLTSWPTTLESDSNKLITSIEGVNPMEDISGNLAMDIFPSLLPALPLTHPKTQIHTESSRMLLNGLKQVNHLDNISNSNQSRSSGSDSFNFFRPGIDNNLNSNFINNPQLSLQGLGFDDFLSKHDDTVRDLFSKDKATLNESNGLNLNDLESRNFFLSDNQTFGCMNPSSILNSNSDDQSPSNYHRFIPNDSINLISPKTNSNLFESSCNDNSTTTFYSQEQENSLKFNNNSLGLNLFSSPSNHTRITTDFNRTPSSSSSKGSLKIKGSGSPSSPFSKKRKSSNLEIIHNSELSKVNNVRDQNDLTQTSTSLSKNKRFKSMNEICSSNSIFVNFTAKDSKMLLGGVAPTGRSKQNKNNT</sequence>
<feature type="region of interest" description="Disordered" evidence="1">
    <location>
        <begin position="209"/>
        <end position="239"/>
    </location>
</feature>
<name>A0AAV0B7Z0_PHAPC</name>
<evidence type="ECO:0000313" key="2">
    <source>
        <dbReference type="EMBL" id="CAH7681675.1"/>
    </source>
</evidence>
<keyword evidence="3" id="KW-1185">Reference proteome</keyword>
<feature type="compositionally biased region" description="Low complexity" evidence="1">
    <location>
        <begin position="666"/>
        <end position="687"/>
    </location>
</feature>
<dbReference type="EMBL" id="CALTRL010003676">
    <property type="protein sequence ID" value="CAH7681675.1"/>
    <property type="molecule type" value="Genomic_DNA"/>
</dbReference>
<organism evidence="2 3">
    <name type="scientific">Phakopsora pachyrhizi</name>
    <name type="common">Asian soybean rust disease fungus</name>
    <dbReference type="NCBI Taxonomy" id="170000"/>
    <lineage>
        <taxon>Eukaryota</taxon>
        <taxon>Fungi</taxon>
        <taxon>Dikarya</taxon>
        <taxon>Basidiomycota</taxon>
        <taxon>Pucciniomycotina</taxon>
        <taxon>Pucciniomycetes</taxon>
        <taxon>Pucciniales</taxon>
        <taxon>Phakopsoraceae</taxon>
        <taxon>Phakopsora</taxon>
    </lineage>
</organism>
<proteinExistence type="predicted"/>
<feature type="region of interest" description="Disordered" evidence="1">
    <location>
        <begin position="657"/>
        <end position="695"/>
    </location>
</feature>
<evidence type="ECO:0000313" key="3">
    <source>
        <dbReference type="Proteomes" id="UP001153365"/>
    </source>
</evidence>
<gene>
    <name evidence="2" type="ORF">PPACK8108_LOCUS14311</name>
</gene>